<organism evidence="1 2">
    <name type="scientific">Ramularia collo-cygni</name>
    <dbReference type="NCBI Taxonomy" id="112498"/>
    <lineage>
        <taxon>Eukaryota</taxon>
        <taxon>Fungi</taxon>
        <taxon>Dikarya</taxon>
        <taxon>Ascomycota</taxon>
        <taxon>Pezizomycotina</taxon>
        <taxon>Dothideomycetes</taxon>
        <taxon>Dothideomycetidae</taxon>
        <taxon>Mycosphaerellales</taxon>
        <taxon>Mycosphaerellaceae</taxon>
        <taxon>Ramularia</taxon>
    </lineage>
</organism>
<gene>
    <name evidence="1" type="ORF">RCC_01551</name>
</gene>
<sequence length="255" mass="28694">MTFLRESPRSASRVHHAFVSKVEDAIAAAIEERAQEFDARKNERVSMTLRRTSKGGSTELCLIKAMCIVDQPPVETFATPDATFFHEETTHDSPGIVVEVKSRWWPKNLASLAEAYTIGSMGRINCVIGFDISTGQGKLATVSIWRPDLDETGTLTCSNNADAVMFRDATGDDQIGGSLEILLEDLLVDDARDRIDPCDIRKPISLDFHFLAKLLDESEGKPVDARSQKQKDMYPGEYDKRKHWKYLSDIWRRAK</sequence>
<evidence type="ECO:0000313" key="1">
    <source>
        <dbReference type="EMBL" id="CZT15717.1"/>
    </source>
</evidence>
<dbReference type="AlphaFoldDB" id="A0A2D3UUN2"/>
<evidence type="ECO:0000313" key="2">
    <source>
        <dbReference type="Proteomes" id="UP000225277"/>
    </source>
</evidence>
<dbReference type="GeneID" id="35596789"/>
<dbReference type="RefSeq" id="XP_023622613.1">
    <property type="nucleotide sequence ID" value="XM_023766845.1"/>
</dbReference>
<accession>A0A2D3UUN2</accession>
<dbReference type="Proteomes" id="UP000225277">
    <property type="component" value="Unassembled WGS sequence"/>
</dbReference>
<name>A0A2D3UUN2_9PEZI</name>
<protein>
    <submittedName>
        <fullName evidence="1">Uncharacterized protein</fullName>
    </submittedName>
</protein>
<proteinExistence type="predicted"/>
<dbReference type="EMBL" id="FJUY01000002">
    <property type="protein sequence ID" value="CZT15717.1"/>
    <property type="molecule type" value="Genomic_DNA"/>
</dbReference>
<dbReference type="STRING" id="112498.A0A2D3UUN2"/>
<dbReference type="OrthoDB" id="3485856at2759"/>
<reference evidence="1 2" key="1">
    <citation type="submission" date="2016-03" db="EMBL/GenBank/DDBJ databases">
        <authorList>
            <person name="Ploux O."/>
        </authorList>
    </citation>
    <scope>NUCLEOTIDE SEQUENCE [LARGE SCALE GENOMIC DNA]</scope>
    <source>
        <strain evidence="1 2">URUG2</strain>
    </source>
</reference>
<keyword evidence="2" id="KW-1185">Reference proteome</keyword>